<proteinExistence type="predicted"/>
<name>A0A813KTJ6_POLGL</name>
<reference evidence="1" key="1">
    <citation type="submission" date="2021-02" db="EMBL/GenBank/DDBJ databases">
        <authorList>
            <person name="Dougan E. K."/>
            <person name="Rhodes N."/>
            <person name="Thang M."/>
            <person name="Chan C."/>
        </authorList>
    </citation>
    <scope>NUCLEOTIDE SEQUENCE</scope>
</reference>
<evidence type="ECO:0000313" key="1">
    <source>
        <dbReference type="EMBL" id="CAE8712662.1"/>
    </source>
</evidence>
<comment type="caution">
    <text evidence="1">The sequence shown here is derived from an EMBL/GenBank/DDBJ whole genome shotgun (WGS) entry which is preliminary data.</text>
</comment>
<sequence>MRLILESYTCSLSLRSESGQMRATLVMGGLADYFRSKASASVQMSTKLVLQFSPPLAMQPSSAKCFRQGCRQKHDKAASMWRTPLLKRHTHTFVASLGPSFPPASSPMPSHAALGRLRRLPGVAQGSSGSLATTCERKVCPQGKFLPSIPGASGSAAKTAGDTFTLR</sequence>
<dbReference type="Proteomes" id="UP000626109">
    <property type="component" value="Unassembled WGS sequence"/>
</dbReference>
<evidence type="ECO:0000313" key="2">
    <source>
        <dbReference type="Proteomes" id="UP000626109"/>
    </source>
</evidence>
<protein>
    <submittedName>
        <fullName evidence="1">Uncharacterized protein</fullName>
    </submittedName>
</protein>
<accession>A0A813KTJ6</accession>
<dbReference type="EMBL" id="CAJNNW010032370">
    <property type="protein sequence ID" value="CAE8712662.1"/>
    <property type="molecule type" value="Genomic_DNA"/>
</dbReference>
<dbReference type="AlphaFoldDB" id="A0A813KTJ6"/>
<organism evidence="1 2">
    <name type="scientific">Polarella glacialis</name>
    <name type="common">Dinoflagellate</name>
    <dbReference type="NCBI Taxonomy" id="89957"/>
    <lineage>
        <taxon>Eukaryota</taxon>
        <taxon>Sar</taxon>
        <taxon>Alveolata</taxon>
        <taxon>Dinophyceae</taxon>
        <taxon>Suessiales</taxon>
        <taxon>Suessiaceae</taxon>
        <taxon>Polarella</taxon>
    </lineage>
</organism>
<gene>
    <name evidence="1" type="ORF">PGLA2088_LOCUS37135</name>
</gene>